<feature type="region of interest" description="Disordered" evidence="2">
    <location>
        <begin position="1"/>
        <end position="87"/>
    </location>
</feature>
<comment type="similarity">
    <text evidence="1">Belongs to the argonaute family.</text>
</comment>
<dbReference type="InterPro" id="IPR036397">
    <property type="entry name" value="RNaseH_sf"/>
</dbReference>
<evidence type="ECO:0000256" key="2">
    <source>
        <dbReference type="SAM" id="MobiDB-lite"/>
    </source>
</evidence>
<dbReference type="Gene3D" id="3.40.50.2300">
    <property type="match status" value="1"/>
</dbReference>
<dbReference type="Pfam" id="PF16488">
    <property type="entry name" value="ArgoL2"/>
    <property type="match status" value="1"/>
</dbReference>
<evidence type="ECO:0000313" key="5">
    <source>
        <dbReference type="EMBL" id="OQO01680.1"/>
    </source>
</evidence>
<reference evidence="6" key="1">
    <citation type="submission" date="2017-03" db="EMBL/GenBank/DDBJ databases">
        <title>Genomes of endolithic fungi from Antarctica.</title>
        <authorList>
            <person name="Coleine C."/>
            <person name="Masonjones S."/>
            <person name="Stajich J.E."/>
        </authorList>
    </citation>
    <scope>NUCLEOTIDE SEQUENCE [LARGE SCALE GENOMIC DNA]</scope>
    <source>
        <strain evidence="6">CCFEE 5527</strain>
    </source>
</reference>
<feature type="compositionally biased region" description="Low complexity" evidence="2">
    <location>
        <begin position="70"/>
        <end position="84"/>
    </location>
</feature>
<dbReference type="InterPro" id="IPR014811">
    <property type="entry name" value="ArgoL1"/>
</dbReference>
<dbReference type="InterPro" id="IPR032474">
    <property type="entry name" value="Argonaute_N"/>
</dbReference>
<gene>
    <name evidence="5" type="ORF">B0A48_12717</name>
</gene>
<dbReference type="Gene3D" id="3.30.420.10">
    <property type="entry name" value="Ribonuclease H-like superfamily/Ribonuclease H"/>
    <property type="match status" value="1"/>
</dbReference>
<dbReference type="InterPro" id="IPR012337">
    <property type="entry name" value="RNaseH-like_sf"/>
</dbReference>
<dbReference type="Pfam" id="PF02171">
    <property type="entry name" value="Piwi"/>
    <property type="match status" value="1"/>
</dbReference>
<feature type="compositionally biased region" description="Polar residues" evidence="2">
    <location>
        <begin position="50"/>
        <end position="60"/>
    </location>
</feature>
<dbReference type="Pfam" id="PF16486">
    <property type="entry name" value="ArgoN"/>
    <property type="match status" value="1"/>
</dbReference>
<dbReference type="CDD" id="cd04657">
    <property type="entry name" value="Piwi_ago-like"/>
    <property type="match status" value="1"/>
</dbReference>
<dbReference type="Proteomes" id="UP000192596">
    <property type="component" value="Unassembled WGS sequence"/>
</dbReference>
<dbReference type="Pfam" id="PF02170">
    <property type="entry name" value="PAZ"/>
    <property type="match status" value="1"/>
</dbReference>
<feature type="domain" description="Piwi" evidence="4">
    <location>
        <begin position="626"/>
        <end position="922"/>
    </location>
</feature>
<comment type="caution">
    <text evidence="5">The sequence shown here is derived from an EMBL/GenBank/DDBJ whole genome shotgun (WGS) entry which is preliminary data.</text>
</comment>
<dbReference type="InterPro" id="IPR045246">
    <property type="entry name" value="Piwi_ago-like"/>
</dbReference>
<dbReference type="PROSITE" id="PS50821">
    <property type="entry name" value="PAZ"/>
    <property type="match status" value="1"/>
</dbReference>
<evidence type="ECO:0008006" key="7">
    <source>
        <dbReference type="Google" id="ProtNLM"/>
    </source>
</evidence>
<evidence type="ECO:0000313" key="6">
    <source>
        <dbReference type="Proteomes" id="UP000192596"/>
    </source>
</evidence>
<dbReference type="SMART" id="SM00949">
    <property type="entry name" value="PAZ"/>
    <property type="match status" value="1"/>
</dbReference>
<dbReference type="InterPro" id="IPR003165">
    <property type="entry name" value="Piwi"/>
</dbReference>
<dbReference type="GO" id="GO:0003723">
    <property type="term" value="F:RNA binding"/>
    <property type="evidence" value="ECO:0007669"/>
    <property type="project" value="InterPro"/>
</dbReference>
<dbReference type="SUPFAM" id="SSF101690">
    <property type="entry name" value="PAZ domain"/>
    <property type="match status" value="1"/>
</dbReference>
<dbReference type="InterPro" id="IPR036085">
    <property type="entry name" value="PAZ_dom_sf"/>
</dbReference>
<dbReference type="PROSITE" id="PS50822">
    <property type="entry name" value="PIWI"/>
    <property type="match status" value="1"/>
</dbReference>
<evidence type="ECO:0000256" key="1">
    <source>
        <dbReference type="RuleBase" id="RU361178"/>
    </source>
</evidence>
<keyword evidence="6" id="KW-1185">Reference proteome</keyword>
<feature type="domain" description="PAZ" evidence="3">
    <location>
        <begin position="344"/>
        <end position="451"/>
    </location>
</feature>
<organism evidence="5 6">
    <name type="scientific">Cryoendolithus antarcticus</name>
    <dbReference type="NCBI Taxonomy" id="1507870"/>
    <lineage>
        <taxon>Eukaryota</taxon>
        <taxon>Fungi</taxon>
        <taxon>Dikarya</taxon>
        <taxon>Ascomycota</taxon>
        <taxon>Pezizomycotina</taxon>
        <taxon>Dothideomycetes</taxon>
        <taxon>Dothideomycetidae</taxon>
        <taxon>Cladosporiales</taxon>
        <taxon>Cladosporiaceae</taxon>
        <taxon>Cryoendolithus</taxon>
    </lineage>
</organism>
<dbReference type="SUPFAM" id="SSF53098">
    <property type="entry name" value="Ribonuclease H-like"/>
    <property type="match status" value="1"/>
</dbReference>
<dbReference type="Gene3D" id="2.170.260.10">
    <property type="entry name" value="paz domain"/>
    <property type="match status" value="1"/>
</dbReference>
<dbReference type="InterPro" id="IPR032472">
    <property type="entry name" value="ArgoL2"/>
</dbReference>
<dbReference type="EMBL" id="NAJO01000030">
    <property type="protein sequence ID" value="OQO01680.1"/>
    <property type="molecule type" value="Genomic_DNA"/>
</dbReference>
<evidence type="ECO:0000259" key="3">
    <source>
        <dbReference type="PROSITE" id="PS50821"/>
    </source>
</evidence>
<dbReference type="PANTHER" id="PTHR22891">
    <property type="entry name" value="EUKARYOTIC TRANSLATION INITIATION FACTOR 2C"/>
    <property type="match status" value="1"/>
</dbReference>
<dbReference type="Pfam" id="PF08699">
    <property type="entry name" value="ArgoL1"/>
    <property type="match status" value="1"/>
</dbReference>
<proteinExistence type="inferred from homology"/>
<sequence>MAGPQKKRAEAERPPQPSTTSGSTPHPPSVNNRPLQRVTAMGGFDGSRDGSPSNSPSTRPIGSPRPPTASPSQSAVGSPSVSGSGRTKNYFQLTGTLPKNLDLGMQQWNVVRGYEPRDVVLKPAKPSTLGQATKIGLNTFNVVEFPKVAVHQYEVLIGSGTEKRGLVRAIWESKTVQDALGKGFIFDGNRLAWSLKSIDREFRIQLDMDKERGRDLKPGKKPDVHRVVIRQTTQVRFDVLVGYLAKKCDFNANALEAINFLDHLLREYPTTKFTQIKRSFFARGETRTQLGRGIEAMKGVYQSLRMAHSPQGAQLSINVDVANGTFFNASRLDILAFNFAGCRDTNDFIQVCRQNRRRAEESLKKLRRVKVTTNHRGVKDDFCIERFIFKSAKEHKFDAIHPVSGKETNMTVFDYFALKYKHRLQFPDLPLVLMTRGKNTIIPMELCMVNENQRYPFKCDEKQTSEMIKFAVTPPTQRWAAIDHGLKMLDWSNDPVLKHFGLRINPTKTVVDGRVLTAPVVKYGAGDAKPGTSGRWDLKGKKFLASNPAPLKAWSITVCSGRRGGKPEKATIDNFVAEFVKIYKGHGGKVENASPVMNLTAGDDVGDWVTKAWNAAGTASNARPQILLFILPDKDAGVYGRIKRSAECRYGVVTQCMQYAHVQKCQPQYISNVLMKFNAKLGGTTCRAVGPKSGGPTGIFSVPTMIIGADVSHAAPGSPAGSMAALTVSMDALGARYSASVQTNGHRVEMITTENINSILKPQIQHWVQTVGNGRFPQRIIYMRDGVSEGQYRHVLEQEVHDIKALLKSANASLNIPITAIVGSKRHHIRFFPDRGDRNGNPLPGTLVETGVTHPFENDFYLCAHAAIKGTARPTHYHVILNECKMSNDEIYTLIYEHSYQYMRATTPVSIHPAIYYAHIAALRAVSHDPKWGNPSEGGPQQTTIGSSDKTAIVVDPLMPMPNQGAINTSMWYI</sequence>
<name>A0A1V8SRH6_9PEZI</name>
<dbReference type="InterPro" id="IPR003100">
    <property type="entry name" value="PAZ_dom"/>
</dbReference>
<dbReference type="Pfam" id="PF16487">
    <property type="entry name" value="ArgoMid"/>
    <property type="match status" value="1"/>
</dbReference>
<dbReference type="OrthoDB" id="10252740at2759"/>
<dbReference type="SMART" id="SM00950">
    <property type="entry name" value="Piwi"/>
    <property type="match status" value="1"/>
</dbReference>
<dbReference type="CDD" id="cd02846">
    <property type="entry name" value="PAZ_argonaute_like"/>
    <property type="match status" value="1"/>
</dbReference>
<protein>
    <recommendedName>
        <fullName evidence="7">Piwi domain-containing protein</fullName>
    </recommendedName>
</protein>
<dbReference type="AlphaFoldDB" id="A0A1V8SRH6"/>
<dbReference type="InterPro" id="IPR032473">
    <property type="entry name" value="Argonaute_Mid_dom"/>
</dbReference>
<accession>A0A1V8SRH6</accession>
<dbReference type="SMART" id="SM01163">
    <property type="entry name" value="DUF1785"/>
    <property type="match status" value="1"/>
</dbReference>
<dbReference type="STRING" id="1507870.A0A1V8SRH6"/>
<dbReference type="InParanoid" id="A0A1V8SRH6"/>
<evidence type="ECO:0000259" key="4">
    <source>
        <dbReference type="PROSITE" id="PS50822"/>
    </source>
</evidence>